<dbReference type="FunCoup" id="B3RQH1">
    <property type="interactions" value="1885"/>
</dbReference>
<feature type="domain" description="Peptidase M3A/M3B catalytic" evidence="10">
    <location>
        <begin position="213"/>
        <end position="660"/>
    </location>
</feature>
<comment type="cofactor">
    <cofactor evidence="9">
        <name>Zn(2+)</name>
        <dbReference type="ChEBI" id="CHEBI:29105"/>
    </cofactor>
    <text evidence="9">Binds 1 zinc ion.</text>
</comment>
<comment type="similarity">
    <text evidence="2 9">Belongs to the peptidase M3 family.</text>
</comment>
<dbReference type="InterPro" id="IPR045090">
    <property type="entry name" value="Pept_M3A_M3B"/>
</dbReference>
<keyword evidence="12" id="KW-1185">Reference proteome</keyword>
<dbReference type="Gene3D" id="3.40.390.10">
    <property type="entry name" value="Collagenase (Catalytic Domain)"/>
    <property type="match status" value="1"/>
</dbReference>
<dbReference type="OMA" id="KNFQSAM"/>
<dbReference type="GO" id="GO:0006518">
    <property type="term" value="P:peptide metabolic process"/>
    <property type="evidence" value="ECO:0000318"/>
    <property type="project" value="GO_Central"/>
</dbReference>
<dbReference type="STRING" id="10228.B3RQH1"/>
<reference evidence="11 12" key="1">
    <citation type="journal article" date="2008" name="Nature">
        <title>The Trichoplax genome and the nature of placozoans.</title>
        <authorList>
            <person name="Srivastava M."/>
            <person name="Begovic E."/>
            <person name="Chapman J."/>
            <person name="Putnam N.H."/>
            <person name="Hellsten U."/>
            <person name="Kawashima T."/>
            <person name="Kuo A."/>
            <person name="Mitros T."/>
            <person name="Salamov A."/>
            <person name="Carpenter M.L."/>
            <person name="Signorovitch A.Y."/>
            <person name="Moreno M.A."/>
            <person name="Kamm K."/>
            <person name="Grimwood J."/>
            <person name="Schmutz J."/>
            <person name="Shapiro H."/>
            <person name="Grigoriev I.V."/>
            <person name="Buss L.W."/>
            <person name="Schierwater B."/>
            <person name="Dellaporta S.L."/>
            <person name="Rokhsar D.S."/>
        </authorList>
    </citation>
    <scope>NUCLEOTIDE SEQUENCE [LARGE SCALE GENOMIC DNA]</scope>
    <source>
        <strain evidence="11 12">Grell-BS-1999</strain>
    </source>
</reference>
<dbReference type="KEGG" id="tad:TRIADDRAFT_22587"/>
<keyword evidence="6 9" id="KW-0378">Hydrolase</keyword>
<dbReference type="InParanoid" id="B3RQH1"/>
<evidence type="ECO:0000259" key="10">
    <source>
        <dbReference type="Pfam" id="PF01432"/>
    </source>
</evidence>
<dbReference type="OrthoDB" id="534666at2759"/>
<evidence type="ECO:0000256" key="4">
    <source>
        <dbReference type="ARBA" id="ARBA00022670"/>
    </source>
</evidence>
<dbReference type="Pfam" id="PF01432">
    <property type="entry name" value="Peptidase_M3"/>
    <property type="match status" value="1"/>
</dbReference>
<gene>
    <name evidence="11" type="ORF">TRIADDRAFT_22587</name>
</gene>
<name>B3RQH1_TRIAD</name>
<keyword evidence="3" id="KW-0963">Cytoplasm</keyword>
<dbReference type="PhylomeDB" id="B3RQH1"/>
<dbReference type="CTD" id="6751909"/>
<proteinExistence type="inferred from homology"/>
<protein>
    <recommendedName>
        <fullName evidence="10">Peptidase M3A/M3B catalytic domain-containing protein</fullName>
    </recommendedName>
</protein>
<dbReference type="MEROPS" id="M03.001"/>
<dbReference type="FunFam" id="3.40.390.10:FF:000006">
    <property type="entry name" value="Thimet oligopeptidase 1"/>
    <property type="match status" value="1"/>
</dbReference>
<dbReference type="HOGENOM" id="CLU_001805_2_1_1"/>
<dbReference type="InterPro" id="IPR024077">
    <property type="entry name" value="Neurolysin/TOP_dom2"/>
</dbReference>
<organism evidence="11 12">
    <name type="scientific">Trichoplax adhaerens</name>
    <name type="common">Trichoplax reptans</name>
    <dbReference type="NCBI Taxonomy" id="10228"/>
    <lineage>
        <taxon>Eukaryota</taxon>
        <taxon>Metazoa</taxon>
        <taxon>Placozoa</taxon>
        <taxon>Uniplacotomia</taxon>
        <taxon>Trichoplacea</taxon>
        <taxon>Trichoplacidae</taxon>
        <taxon>Trichoplax</taxon>
    </lineage>
</organism>
<evidence type="ECO:0000256" key="9">
    <source>
        <dbReference type="RuleBase" id="RU003435"/>
    </source>
</evidence>
<dbReference type="RefSeq" id="XP_002111236.1">
    <property type="nucleotide sequence ID" value="XM_002111200.1"/>
</dbReference>
<evidence type="ECO:0000256" key="5">
    <source>
        <dbReference type="ARBA" id="ARBA00022723"/>
    </source>
</evidence>
<evidence type="ECO:0000256" key="8">
    <source>
        <dbReference type="ARBA" id="ARBA00023049"/>
    </source>
</evidence>
<accession>B3RQH1</accession>
<evidence type="ECO:0000256" key="7">
    <source>
        <dbReference type="ARBA" id="ARBA00022833"/>
    </source>
</evidence>
<dbReference type="InterPro" id="IPR024080">
    <property type="entry name" value="Neurolysin/TOP_N"/>
</dbReference>
<evidence type="ECO:0000313" key="12">
    <source>
        <dbReference type="Proteomes" id="UP000009022"/>
    </source>
</evidence>
<evidence type="ECO:0000313" key="11">
    <source>
        <dbReference type="EMBL" id="EDV27240.1"/>
    </source>
</evidence>
<comment type="subcellular location">
    <subcellularLocation>
        <location evidence="1">Cytoplasm</location>
    </subcellularLocation>
</comment>
<sequence>MAAVTAINRLKLNLNAKEIASTTDELIERMKAVYDSVGLMKNADVTYENCIKTLADFSADSSAIRSSIDFPQHVSPDKEIRNASTEAERKLSEVEVEISMRQDVYDNIKAFDEKLGQTLTGEVKRFVSRLIRNGKRNGLHLDKEIRDQITVIKKRMTELAINFNRNLNEENTILEFSTEDLHGLPDDFLDGLSKTESGLYQVSLKYPHYFPCMKKATNPETRRKLETAFNSRCKDENAAIMEELVELRQKQADLLGYAVHADYITEIRMSKTAANVKNFLSRLASKLKPLGESDLQAYLKYKSEESQKYGYKDDAKIHAWDMRYYMNLVEEKEYSVDHEKLKEYFPLEIVTEGLLNIYQQLLDLKFEEVENAEVWHPEVRLFNVSDGSSGTFMGQFYLDLHPREGKFGHAACFGLQPGCVLSDGSRQHAIAAMVANFTKPTATRPALLIHDEVVTYFHEFGHVMHGICAEANFSMFSGTRVERDFVEAPSQMLENWCWEKESLCKMSAHYKDSSPIPDDLLEKLIKSQRANAGVFNLRQIMLGTFDQTIHTSRKADTAAVYARLSEEILGIQATPGTNMAATFGHLADGYDAMYYGYLWSEVYCMDMFYTRFKKNVMNATAGRDYREKILKPGGTKDAIDMLKEFLGRDPDETAFLTSKGLTVD</sequence>
<dbReference type="InterPro" id="IPR024079">
    <property type="entry name" value="MetalloPept_cat_dom_sf"/>
</dbReference>
<keyword evidence="5 9" id="KW-0479">Metal-binding</keyword>
<dbReference type="Gene3D" id="1.10.1370.10">
    <property type="entry name" value="Neurolysin, domain 3"/>
    <property type="match status" value="1"/>
</dbReference>
<dbReference type="AlphaFoldDB" id="B3RQH1"/>
<evidence type="ECO:0000256" key="2">
    <source>
        <dbReference type="ARBA" id="ARBA00006040"/>
    </source>
</evidence>
<dbReference type="GO" id="GO:0004222">
    <property type="term" value="F:metalloendopeptidase activity"/>
    <property type="evidence" value="ECO:0000318"/>
    <property type="project" value="GO_Central"/>
</dbReference>
<dbReference type="CDD" id="cd06455">
    <property type="entry name" value="M3A_TOP"/>
    <property type="match status" value="1"/>
</dbReference>
<dbReference type="Gene3D" id="1.20.1050.40">
    <property type="entry name" value="Endopeptidase. Chain P, domain 1"/>
    <property type="match status" value="1"/>
</dbReference>
<dbReference type="InterPro" id="IPR001567">
    <property type="entry name" value="Pept_M3A_M3B_dom"/>
</dbReference>
<dbReference type="GO" id="GO:0046872">
    <property type="term" value="F:metal ion binding"/>
    <property type="evidence" value="ECO:0007669"/>
    <property type="project" value="UniProtKB-UniRule"/>
</dbReference>
<dbReference type="PANTHER" id="PTHR11804:SF84">
    <property type="entry name" value="SACCHAROLYSIN"/>
    <property type="match status" value="1"/>
</dbReference>
<dbReference type="GO" id="GO:0005758">
    <property type="term" value="C:mitochondrial intermembrane space"/>
    <property type="evidence" value="ECO:0000318"/>
    <property type="project" value="GO_Central"/>
</dbReference>
<dbReference type="SUPFAM" id="SSF55486">
    <property type="entry name" value="Metalloproteases ('zincins'), catalytic domain"/>
    <property type="match status" value="1"/>
</dbReference>
<keyword evidence="7 9" id="KW-0862">Zinc</keyword>
<dbReference type="EMBL" id="DS985243">
    <property type="protein sequence ID" value="EDV27240.1"/>
    <property type="molecule type" value="Genomic_DNA"/>
</dbReference>
<evidence type="ECO:0000256" key="3">
    <source>
        <dbReference type="ARBA" id="ARBA00022490"/>
    </source>
</evidence>
<dbReference type="GO" id="GO:0006508">
    <property type="term" value="P:proteolysis"/>
    <property type="evidence" value="ECO:0000318"/>
    <property type="project" value="GO_Central"/>
</dbReference>
<dbReference type="PANTHER" id="PTHR11804">
    <property type="entry name" value="PROTEASE M3 THIMET OLIGOPEPTIDASE-RELATED"/>
    <property type="match status" value="1"/>
</dbReference>
<keyword evidence="8 9" id="KW-0482">Metalloprotease</keyword>
<dbReference type="GeneID" id="6751909"/>
<evidence type="ECO:0000256" key="1">
    <source>
        <dbReference type="ARBA" id="ARBA00004496"/>
    </source>
</evidence>
<dbReference type="FunFam" id="1.20.1050.40:FF:000001">
    <property type="entry name" value="Thimet oligopeptidase 1"/>
    <property type="match status" value="1"/>
</dbReference>
<keyword evidence="4 9" id="KW-0645">Protease</keyword>
<evidence type="ECO:0000256" key="6">
    <source>
        <dbReference type="ARBA" id="ARBA00022801"/>
    </source>
</evidence>
<dbReference type="Proteomes" id="UP000009022">
    <property type="component" value="Unassembled WGS sequence"/>
</dbReference>
<dbReference type="eggNOG" id="KOG2089">
    <property type="taxonomic scope" value="Eukaryota"/>
</dbReference>